<dbReference type="InterPro" id="IPR029442">
    <property type="entry name" value="GyrI-like"/>
</dbReference>
<dbReference type="InterPro" id="IPR011256">
    <property type="entry name" value="Reg_factor_effector_dom_sf"/>
</dbReference>
<evidence type="ECO:0000313" key="3">
    <source>
        <dbReference type="Proteomes" id="UP000188993"/>
    </source>
</evidence>
<evidence type="ECO:0000259" key="1">
    <source>
        <dbReference type="SMART" id="SM00871"/>
    </source>
</evidence>
<dbReference type="EMBL" id="CP019728">
    <property type="protein sequence ID" value="AQS52484.1"/>
    <property type="molecule type" value="Genomic_DNA"/>
</dbReference>
<dbReference type="Pfam" id="PF06445">
    <property type="entry name" value="GyrI-like"/>
    <property type="match status" value="1"/>
</dbReference>
<dbReference type="AlphaFoldDB" id="A0A1S6ILR0"/>
<organism evidence="2 3">
    <name type="scientific">Jeotgalibaca dankookensis</name>
    <dbReference type="NCBI Taxonomy" id="708126"/>
    <lineage>
        <taxon>Bacteria</taxon>
        <taxon>Bacillati</taxon>
        <taxon>Bacillota</taxon>
        <taxon>Bacilli</taxon>
        <taxon>Lactobacillales</taxon>
        <taxon>Carnobacteriaceae</taxon>
        <taxon>Jeotgalibaca</taxon>
    </lineage>
</organism>
<accession>A0A1S6ILR0</accession>
<gene>
    <name evidence="2" type="ORF">BW727_100074</name>
</gene>
<dbReference type="RefSeq" id="WP_062470653.1">
    <property type="nucleotide sequence ID" value="NZ_BBYN01000022.1"/>
</dbReference>
<dbReference type="Proteomes" id="UP000188993">
    <property type="component" value="Chromosome"/>
</dbReference>
<dbReference type="OrthoDB" id="9773308at2"/>
<dbReference type="SMART" id="SM00871">
    <property type="entry name" value="AraC_E_bind"/>
    <property type="match status" value="1"/>
</dbReference>
<evidence type="ECO:0000313" key="2">
    <source>
        <dbReference type="EMBL" id="AQS52484.1"/>
    </source>
</evidence>
<feature type="domain" description="AraC effector-binding" evidence="1">
    <location>
        <begin position="5"/>
        <end position="152"/>
    </location>
</feature>
<dbReference type="InterPro" id="IPR010499">
    <property type="entry name" value="AraC_E-bd"/>
</dbReference>
<dbReference type="Gene3D" id="3.20.80.10">
    <property type="entry name" value="Regulatory factor, effector binding domain"/>
    <property type="match status" value="1"/>
</dbReference>
<name>A0A1S6ILR0_9LACT</name>
<keyword evidence="3" id="KW-1185">Reference proteome</keyword>
<reference evidence="2 3" key="1">
    <citation type="journal article" date="2014" name="Int. J. Syst. Evol. Microbiol.">
        <title>Jeotgalibaca dankookensis gen. nov., sp. nov., a member of the family Carnobacteriaceae, isolated from seujeot (Korean traditional food).</title>
        <authorList>
            <person name="Lee D.G."/>
            <person name="Trujillo M.E."/>
            <person name="Kang H."/>
            <person name="Ahn T.Y."/>
        </authorList>
    </citation>
    <scope>NUCLEOTIDE SEQUENCE [LARGE SCALE GENOMIC DNA]</scope>
    <source>
        <strain evidence="2 3">EX-07</strain>
    </source>
</reference>
<protein>
    <recommendedName>
        <fullName evidence="1">AraC effector-binding domain-containing protein</fullName>
    </recommendedName>
</protein>
<dbReference type="SUPFAM" id="SSF55136">
    <property type="entry name" value="Probable bacterial effector-binding domain"/>
    <property type="match status" value="1"/>
</dbReference>
<dbReference type="KEGG" id="jda:BW727_100074"/>
<sequence length="160" mass="18517">MPRISDWQIVKRPSVPSLSITSTVALKDLNKEIRNQKEKLSQYLNAQHIYPADHFYVRYHSFSKTSVDLEAGFPLFQAVEGQALIESKEKEAGLYLTCLFQGPHKKIPPVYREMEDWLVENHYQTNGQSEEIYLNEKVLDELLVTQILIPISEVVNGKRK</sequence>
<dbReference type="STRING" id="708126.BW727_100074"/>
<proteinExistence type="predicted"/>